<keyword evidence="3" id="KW-1185">Reference proteome</keyword>
<evidence type="ECO:0000256" key="1">
    <source>
        <dbReference type="SAM" id="SignalP"/>
    </source>
</evidence>
<accession>A0ABT2NDQ2</accession>
<dbReference type="RefSeq" id="WP_261201160.1">
    <property type="nucleotide sequence ID" value="NZ_JAMXFA010000042.1"/>
</dbReference>
<name>A0ABT2NDQ2_9CYAN</name>
<dbReference type="Pfam" id="PF07386">
    <property type="entry name" value="DUF1499"/>
    <property type="match status" value="1"/>
</dbReference>
<dbReference type="InterPro" id="IPR010865">
    <property type="entry name" value="DUF1499"/>
</dbReference>
<organism evidence="2 3">
    <name type="scientific">Laspinema olomoucense D3b</name>
    <dbReference type="NCBI Taxonomy" id="2953688"/>
    <lineage>
        <taxon>Bacteria</taxon>
        <taxon>Bacillati</taxon>
        <taxon>Cyanobacteriota</taxon>
        <taxon>Cyanophyceae</taxon>
        <taxon>Oscillatoriophycideae</taxon>
        <taxon>Oscillatoriales</taxon>
        <taxon>Laspinemataceae</taxon>
        <taxon>Laspinema</taxon>
        <taxon>Laspinema olomoucense</taxon>
    </lineage>
</organism>
<dbReference type="PANTHER" id="PTHR34801">
    <property type="entry name" value="EXPRESSED PROTEIN"/>
    <property type="match status" value="1"/>
</dbReference>
<dbReference type="PANTHER" id="PTHR34801:SF6">
    <property type="entry name" value="SLL1620 PROTEIN"/>
    <property type="match status" value="1"/>
</dbReference>
<keyword evidence="1" id="KW-0732">Signal</keyword>
<dbReference type="Proteomes" id="UP001525961">
    <property type="component" value="Unassembled WGS sequence"/>
</dbReference>
<reference evidence="2 3" key="1">
    <citation type="journal article" date="2022" name="Front. Microbiol.">
        <title>High genomic differentiation and limited gene flow indicate recent cryptic speciation within the genus Laspinema (cyanobacteria).</title>
        <authorList>
            <person name="Stanojkovic A."/>
            <person name="Skoupy S."/>
            <person name="Skaloud P."/>
            <person name="Dvorak P."/>
        </authorList>
    </citation>
    <scope>NUCLEOTIDE SEQUENCE [LARGE SCALE GENOMIC DNA]</scope>
    <source>
        <strain evidence="2 3">D3b</strain>
    </source>
</reference>
<proteinExistence type="predicted"/>
<protein>
    <submittedName>
        <fullName evidence="2">DUF1499 domain-containing protein</fullName>
    </submittedName>
</protein>
<dbReference type="EMBL" id="JAMXFA010000042">
    <property type="protein sequence ID" value="MCT7980687.1"/>
    <property type="molecule type" value="Genomic_DNA"/>
</dbReference>
<evidence type="ECO:0000313" key="2">
    <source>
        <dbReference type="EMBL" id="MCT7980687.1"/>
    </source>
</evidence>
<evidence type="ECO:0000313" key="3">
    <source>
        <dbReference type="Proteomes" id="UP001525961"/>
    </source>
</evidence>
<gene>
    <name evidence="2" type="ORF">NG792_23455</name>
</gene>
<sequence>MYNLSPVKVLTLCFSVTLAILCYFGATPAAFAAEISPNAMIASLFSFSGERPDNLGVSMGKLAPCPNSPNCVSSQAEETDKKHKIEPLKYESSAKRAFAHLKEILEEMENAKVIKSDAHYLYAEFTSSLMGYVDDVEFFLDRKSNVIQVRSASRLGQSDLGVNRKRIEDIRSKFSV</sequence>
<comment type="caution">
    <text evidence="2">The sequence shown here is derived from an EMBL/GenBank/DDBJ whole genome shotgun (WGS) entry which is preliminary data.</text>
</comment>
<feature type="chain" id="PRO_5045759990" evidence="1">
    <location>
        <begin position="33"/>
        <end position="176"/>
    </location>
</feature>
<feature type="signal peptide" evidence="1">
    <location>
        <begin position="1"/>
        <end position="32"/>
    </location>
</feature>
<dbReference type="PIRSF" id="PIRSF026426">
    <property type="entry name" value="DUF1499"/>
    <property type="match status" value="1"/>
</dbReference>